<gene>
    <name evidence="1" type="ORF">ABID43_001871</name>
</gene>
<comment type="caution">
    <text evidence="1">The sequence shown here is derived from an EMBL/GenBank/DDBJ whole genome shotgun (WGS) entry which is preliminary data.</text>
</comment>
<protein>
    <recommendedName>
        <fullName evidence="3">DUF1833 domain-containing protein</fullName>
    </recommendedName>
</protein>
<evidence type="ECO:0000313" key="2">
    <source>
        <dbReference type="Proteomes" id="UP001549145"/>
    </source>
</evidence>
<keyword evidence="2" id="KW-1185">Reference proteome</keyword>
<dbReference type="InterPro" id="IPR014974">
    <property type="entry name" value="DUF1833"/>
</dbReference>
<evidence type="ECO:0000313" key="1">
    <source>
        <dbReference type="EMBL" id="MET3692335.1"/>
    </source>
</evidence>
<dbReference type="Proteomes" id="UP001549145">
    <property type="component" value="Unassembled WGS sequence"/>
</dbReference>
<dbReference type="Pfam" id="PF08875">
    <property type="entry name" value="DUF1833"/>
    <property type="match status" value="1"/>
</dbReference>
<dbReference type="EMBL" id="JBEPMM010000004">
    <property type="protein sequence ID" value="MET3692335.1"/>
    <property type="molecule type" value="Genomic_DNA"/>
</dbReference>
<organism evidence="1 2">
    <name type="scientific">Methylobacterium goesingense</name>
    <dbReference type="NCBI Taxonomy" id="243690"/>
    <lineage>
        <taxon>Bacteria</taxon>
        <taxon>Pseudomonadati</taxon>
        <taxon>Pseudomonadota</taxon>
        <taxon>Alphaproteobacteria</taxon>
        <taxon>Hyphomicrobiales</taxon>
        <taxon>Methylobacteriaceae</taxon>
        <taxon>Methylobacterium</taxon>
    </lineage>
</organism>
<reference evidence="1 2" key="1">
    <citation type="submission" date="2024-06" db="EMBL/GenBank/DDBJ databases">
        <title>Genomic Encyclopedia of Type Strains, Phase IV (KMG-IV): sequencing the most valuable type-strain genomes for metagenomic binning, comparative biology and taxonomic classification.</title>
        <authorList>
            <person name="Goeker M."/>
        </authorList>
    </citation>
    <scope>NUCLEOTIDE SEQUENCE [LARGE SCALE GENOMIC DNA]</scope>
    <source>
        <strain evidence="1 2">DSM 21331</strain>
    </source>
</reference>
<accession>A0ABV2L3C7</accession>
<proteinExistence type="predicted"/>
<dbReference type="RefSeq" id="WP_238278501.1">
    <property type="nucleotide sequence ID" value="NZ_BPQL01000037.1"/>
</dbReference>
<evidence type="ECO:0008006" key="3">
    <source>
        <dbReference type="Google" id="ProtNLM"/>
    </source>
</evidence>
<sequence length="171" mass="18398">MGRLVSLTVRASANAEQTDQIPVVLVTVRHPSLSAPAYLSSDPTERISADPLKYGTRHQGQVYDFVLMGTVLPDDEKDSPPKTTLAFENVDADMAKAIRSITPGTYASVDYVVVLAGSPDIVEARYTNLRSVRGSYDAAQVSLDISAEPLTAEPWPAGRMTVSRFPGLFAA</sequence>
<name>A0ABV2L3C7_9HYPH</name>